<feature type="compositionally biased region" description="Basic and acidic residues" evidence="3">
    <location>
        <begin position="463"/>
        <end position="474"/>
    </location>
</feature>
<name>A0A6G1QDF0_CHAAH</name>
<dbReference type="InterPro" id="IPR013087">
    <property type="entry name" value="Znf_C2H2_type"/>
</dbReference>
<keyword evidence="1" id="KW-0479">Metal-binding</keyword>
<dbReference type="PANTHER" id="PTHR16116">
    <property type="entry name" value="ZINC FINGER PROTEIN 839"/>
    <property type="match status" value="1"/>
</dbReference>
<feature type="compositionally biased region" description="Polar residues" evidence="3">
    <location>
        <begin position="59"/>
        <end position="82"/>
    </location>
</feature>
<feature type="compositionally biased region" description="Polar residues" evidence="3">
    <location>
        <begin position="589"/>
        <end position="607"/>
    </location>
</feature>
<dbReference type="EMBL" id="CM015727">
    <property type="protein sequence ID" value="KAF3700681.1"/>
    <property type="molecule type" value="Genomic_DNA"/>
</dbReference>
<dbReference type="Pfam" id="PF15961">
    <property type="entry name" value="DUF4764"/>
    <property type="match status" value="1"/>
</dbReference>
<feature type="coiled-coil region" evidence="2">
    <location>
        <begin position="703"/>
        <end position="730"/>
    </location>
</feature>
<feature type="region of interest" description="Disordered" evidence="3">
    <location>
        <begin position="444"/>
        <end position="681"/>
    </location>
</feature>
<evidence type="ECO:0000259" key="4">
    <source>
        <dbReference type="PROSITE" id="PS50157"/>
    </source>
</evidence>
<dbReference type="OrthoDB" id="5981545at2759"/>
<feature type="region of interest" description="Disordered" evidence="3">
    <location>
        <begin position="368"/>
        <end position="391"/>
    </location>
</feature>
<feature type="compositionally biased region" description="Basic residues" evidence="3">
    <location>
        <begin position="655"/>
        <end position="673"/>
    </location>
</feature>
<keyword evidence="2" id="KW-0175">Coiled coil</keyword>
<evidence type="ECO:0000256" key="1">
    <source>
        <dbReference type="PROSITE-ProRule" id="PRU00042"/>
    </source>
</evidence>
<feature type="compositionally biased region" description="Low complexity" evidence="3">
    <location>
        <begin position="965"/>
        <end position="990"/>
    </location>
</feature>
<dbReference type="Proteomes" id="UP000503349">
    <property type="component" value="Chromosome 16"/>
</dbReference>
<sequence>MADNEDDSSSTRTITLTELPGAAVELPVTRCTQPGNSSATASAAEVTQHGKSVSAAVAKQNSQPMESSQTFPVPESSQSSESLPAGSEAQLTDFLQSGPAKQSILVGTEFTGLGPDLVNTTIIYVQPDGTLVEGSGLTAEEQQALLDQLTKQQIVQVSDTEAAQLLQQSQLVKTIPVHNTALDPNQLQQVINQVTKSQQQVQVPQQQVHVQVTQQTPKLIQVPQQGLKQQIQVQQGLKQQKQVQVPQNLKPTTQNNASQQLKSVAQQVAMQTSSSVQKSEPVRIQIQVPPKQEVKPGVAPPQKSIAVSHPQLKLSANGSMSSAQIIHIQPVVGQQGQQFFLQQSPGDPAIQLLLPSPTPVVVPLVHKHPGQASSPGTTSGQGHKPVASPMRVQTPSIVKTTPTTTTKTVSVPLIKTQANGTPSAVGNSPVKPSAVIAKVPVQSTTSAPCSMVTTPPVALPPALKDRDREREEKKKVKRKEKKAVKVQTRSGRVSRPPKYKAKDYKFIKTEDLADSHQSDSDDYSDMSVEDEEGEGGRKDASGISPSLTYSHKSRSHRCQTCDKAYIGPGGLNRHYKLNPTHGDPDPCSGQPSNTPRPLRDTSQSEETTAGGVRQGEEGKEEEEEEEEKKNDEKPAAPAPNKLEGGPAAAVGLRGLYRRGPGRPRGRGRGRGRGRPLSLPPKVTVGLVSRRGRRGRPPKVSVTTVIAEQQMERRQDRLQELVEQCEDEELMDIVLPRLTKVLSLWDLLLAKVERRAPAQTRFPDIYREFESLQAQVRQAAQDYIVSPQGTATPLEVRNIEVARSLGILDEVNKMKVVPGASPSSSQTNKNIRYMENSKMLPPSKRFKMENSVPVQQNGIESKTGGTTLTPYVCSSLKSCSVSVSPLVIPAGSSVLNTTAVSASSPSASAPTNQAPLPDIPMEVTPGEDKVETLPGGQHKVFSTSNIAVKESEKALGLDPTTEFKIPSTDQTPGSTSTPTSSSSSSIPTSASVKAPEYSTVQSVVSSGLQQKGMSQSEYTTDACEAKELQEGQEIYIQTEGLTVQLAEPGSDRIVIVNGPDGTTMHIQTPEGVPLEAVQALLGIESSDGAKVPQWSQVLWTDSTAADQHLVPRTPRPIS</sequence>
<accession>A0A6G1QDF0</accession>
<dbReference type="GO" id="GO:0008270">
    <property type="term" value="F:zinc ion binding"/>
    <property type="evidence" value="ECO:0007669"/>
    <property type="project" value="UniProtKB-KW"/>
</dbReference>
<dbReference type="InterPro" id="IPR039946">
    <property type="entry name" value="ZN839"/>
</dbReference>
<proteinExistence type="predicted"/>
<feature type="domain" description="C2H2-type" evidence="4">
    <location>
        <begin position="556"/>
        <end position="586"/>
    </location>
</feature>
<feature type="compositionally biased region" description="Acidic residues" evidence="3">
    <location>
        <begin position="520"/>
        <end position="533"/>
    </location>
</feature>
<feature type="compositionally biased region" description="Polar residues" evidence="3">
    <location>
        <begin position="30"/>
        <end position="41"/>
    </location>
</feature>
<dbReference type="PROSITE" id="PS50157">
    <property type="entry name" value="ZINC_FINGER_C2H2_2"/>
    <property type="match status" value="1"/>
</dbReference>
<dbReference type="AlphaFoldDB" id="A0A6G1QDF0"/>
<feature type="compositionally biased region" description="Basic residues" evidence="3">
    <location>
        <begin position="475"/>
        <end position="484"/>
    </location>
</feature>
<feature type="region of interest" description="Disordered" evidence="3">
    <location>
        <begin position="950"/>
        <end position="994"/>
    </location>
</feature>
<feature type="compositionally biased region" description="Basic and acidic residues" evidence="3">
    <location>
        <begin position="500"/>
        <end position="519"/>
    </location>
</feature>
<dbReference type="InterPro" id="IPR031885">
    <property type="entry name" value="DUF4764"/>
</dbReference>
<feature type="region of interest" description="Disordered" evidence="3">
    <location>
        <begin position="901"/>
        <end position="936"/>
    </location>
</feature>
<feature type="compositionally biased region" description="Low complexity" evidence="3">
    <location>
        <begin position="901"/>
        <end position="914"/>
    </location>
</feature>
<gene>
    <name evidence="5" type="ORF">EXN66_Car016369</name>
</gene>
<evidence type="ECO:0000313" key="6">
    <source>
        <dbReference type="Proteomes" id="UP000503349"/>
    </source>
</evidence>
<reference evidence="5 6" key="1">
    <citation type="submission" date="2019-02" db="EMBL/GenBank/DDBJ databases">
        <title>Opniocepnalus argus genome.</title>
        <authorList>
            <person name="Zhou C."/>
            <person name="Xiao S."/>
        </authorList>
    </citation>
    <scope>NUCLEOTIDE SEQUENCE [LARGE SCALE GENOMIC DNA]</scope>
    <source>
        <strain evidence="5">OARG1902GOOAL</strain>
        <tissue evidence="5">Muscle</tissue>
    </source>
</reference>
<feature type="region of interest" description="Disordered" evidence="3">
    <location>
        <begin position="1"/>
        <end position="88"/>
    </location>
</feature>
<feature type="compositionally biased region" description="Polar residues" evidence="3">
    <location>
        <begin position="371"/>
        <end position="381"/>
    </location>
</feature>
<evidence type="ECO:0000256" key="2">
    <source>
        <dbReference type="SAM" id="Coils"/>
    </source>
</evidence>
<reference evidence="6" key="2">
    <citation type="submission" date="2019-02" db="EMBL/GenBank/DDBJ databases">
        <title>Opniocepnalus argus Var Kimnra genome.</title>
        <authorList>
            <person name="Zhou C."/>
            <person name="Xiao S."/>
        </authorList>
    </citation>
    <scope>NUCLEOTIDE SEQUENCE [LARGE SCALE GENOMIC DNA]</scope>
</reference>
<keyword evidence="1" id="KW-0863">Zinc-finger</keyword>
<dbReference type="PANTHER" id="PTHR16116:SF5">
    <property type="entry name" value="ZINC FINGER PROTEIN 839"/>
    <property type="match status" value="1"/>
</dbReference>
<organism evidence="5 6">
    <name type="scientific">Channa argus</name>
    <name type="common">Northern snakehead</name>
    <name type="synonym">Ophicephalus argus</name>
    <dbReference type="NCBI Taxonomy" id="215402"/>
    <lineage>
        <taxon>Eukaryota</taxon>
        <taxon>Metazoa</taxon>
        <taxon>Chordata</taxon>
        <taxon>Craniata</taxon>
        <taxon>Vertebrata</taxon>
        <taxon>Euteleostomi</taxon>
        <taxon>Actinopterygii</taxon>
        <taxon>Neopterygii</taxon>
        <taxon>Teleostei</taxon>
        <taxon>Neoteleostei</taxon>
        <taxon>Acanthomorphata</taxon>
        <taxon>Anabantaria</taxon>
        <taxon>Anabantiformes</taxon>
        <taxon>Channoidei</taxon>
        <taxon>Channidae</taxon>
        <taxon>Channa</taxon>
    </lineage>
</organism>
<protein>
    <submittedName>
        <fullName evidence="5">Zinc finger protein 839 Renal carcinoma antigen NY-REN-50</fullName>
    </submittedName>
</protein>
<evidence type="ECO:0000313" key="5">
    <source>
        <dbReference type="EMBL" id="KAF3700681.1"/>
    </source>
</evidence>
<feature type="compositionally biased region" description="Polar residues" evidence="3">
    <location>
        <begin position="444"/>
        <end position="453"/>
    </location>
</feature>
<evidence type="ECO:0000256" key="3">
    <source>
        <dbReference type="SAM" id="MobiDB-lite"/>
    </source>
</evidence>
<keyword evidence="6" id="KW-1185">Reference proteome</keyword>
<keyword evidence="1" id="KW-0862">Zinc</keyword>